<protein>
    <submittedName>
        <fullName evidence="2">Unnamed protein product</fullName>
    </submittedName>
</protein>
<accession>A0A9W6XJ47</accession>
<evidence type="ECO:0000256" key="1">
    <source>
        <dbReference type="SAM" id="MobiDB-lite"/>
    </source>
</evidence>
<name>A0A9W6XJ47_9STRA</name>
<evidence type="ECO:0000313" key="2">
    <source>
        <dbReference type="EMBL" id="GMF40381.1"/>
    </source>
</evidence>
<dbReference type="AlphaFoldDB" id="A0A9W6XJ47"/>
<dbReference type="EMBL" id="BSXT01001242">
    <property type="protein sequence ID" value="GMF40381.1"/>
    <property type="molecule type" value="Genomic_DNA"/>
</dbReference>
<dbReference type="OrthoDB" id="162805at2759"/>
<reference evidence="2" key="1">
    <citation type="submission" date="2023-04" db="EMBL/GenBank/DDBJ databases">
        <title>Phytophthora fragariaefolia NBRC 109709.</title>
        <authorList>
            <person name="Ichikawa N."/>
            <person name="Sato H."/>
            <person name="Tonouchi N."/>
        </authorList>
    </citation>
    <scope>NUCLEOTIDE SEQUENCE</scope>
    <source>
        <strain evidence="2">NBRC 109709</strain>
    </source>
</reference>
<feature type="region of interest" description="Disordered" evidence="1">
    <location>
        <begin position="19"/>
        <end position="54"/>
    </location>
</feature>
<evidence type="ECO:0000313" key="3">
    <source>
        <dbReference type="Proteomes" id="UP001165121"/>
    </source>
</evidence>
<comment type="caution">
    <text evidence="2">The sequence shown here is derived from an EMBL/GenBank/DDBJ whole genome shotgun (WGS) entry which is preliminary data.</text>
</comment>
<dbReference type="Proteomes" id="UP001165121">
    <property type="component" value="Unassembled WGS sequence"/>
</dbReference>
<keyword evidence="3" id="KW-1185">Reference proteome</keyword>
<gene>
    <name evidence="2" type="ORF">Pfra01_001238500</name>
</gene>
<organism evidence="2 3">
    <name type="scientific">Phytophthora fragariaefolia</name>
    <dbReference type="NCBI Taxonomy" id="1490495"/>
    <lineage>
        <taxon>Eukaryota</taxon>
        <taxon>Sar</taxon>
        <taxon>Stramenopiles</taxon>
        <taxon>Oomycota</taxon>
        <taxon>Peronosporomycetes</taxon>
        <taxon>Peronosporales</taxon>
        <taxon>Peronosporaceae</taxon>
        <taxon>Phytophthora</taxon>
    </lineage>
</organism>
<proteinExistence type="predicted"/>
<sequence>MSSAPAAVRQGIENWTEVGPFRRKPVQPGETPSYLTGGCVSSTMRTTRRRSDSSAWQMNSAVMRTTPQTCCYCQGGASAAVKHLRLVHHLESPKPKKEGKPKRKREVEIKHLRSSTMNARNPARLNVLLETLRIINHNLPLCICEYEESKLLETLVKKDELKVIITAERIGETIIELYSSMRKEITEFFEDNKEVYPNFTMMADFWTCKTTSKKYLGLRIYVLDKILQLTSVLLGTRKFSPSFGDRDKGIRSPFLLWMRRALEDFRLTSSNFYGATSDKGSDVWCLLTDELQLRWEWCIAHMVHAATRSACGMDNKKNRIIQRWLNSLRS</sequence>